<proteinExistence type="predicted"/>
<sequence>MHLQFIQKFVINLLINCYKLDDKELETEDRAKCCGCGSLLLQ</sequence>
<accession>A0A0M2NHB0</accession>
<reference evidence="1 2" key="1">
    <citation type="submission" date="2015-04" db="EMBL/GenBank/DDBJ databases">
        <title>Draft genome sequence of bacteremic isolate Catabacter hongkongensis type strain HKU16T.</title>
        <authorList>
            <person name="Lau S.K."/>
            <person name="Teng J.L."/>
            <person name="Huang Y."/>
            <person name="Curreem S.O."/>
            <person name="Tsui S.K."/>
            <person name="Woo P.C."/>
        </authorList>
    </citation>
    <scope>NUCLEOTIDE SEQUENCE [LARGE SCALE GENOMIC DNA]</scope>
    <source>
        <strain evidence="1 2">HKU16</strain>
    </source>
</reference>
<name>A0A0M2NHB0_9FIRM</name>
<comment type="caution">
    <text evidence="1">The sequence shown here is derived from an EMBL/GenBank/DDBJ whole genome shotgun (WGS) entry which is preliminary data.</text>
</comment>
<protein>
    <submittedName>
        <fullName evidence="1">Uncharacterized protein</fullName>
    </submittedName>
</protein>
<evidence type="ECO:0000313" key="2">
    <source>
        <dbReference type="Proteomes" id="UP000034076"/>
    </source>
</evidence>
<dbReference type="Proteomes" id="UP000034076">
    <property type="component" value="Unassembled WGS sequence"/>
</dbReference>
<organism evidence="1 2">
    <name type="scientific">Christensenella hongkongensis</name>
    <dbReference type="NCBI Taxonomy" id="270498"/>
    <lineage>
        <taxon>Bacteria</taxon>
        <taxon>Bacillati</taxon>
        <taxon>Bacillota</taxon>
        <taxon>Clostridia</taxon>
        <taxon>Christensenellales</taxon>
        <taxon>Christensenellaceae</taxon>
        <taxon>Christensenella</taxon>
    </lineage>
</organism>
<evidence type="ECO:0000313" key="1">
    <source>
        <dbReference type="EMBL" id="KKI50346.1"/>
    </source>
</evidence>
<dbReference type="AlphaFoldDB" id="A0A0M2NHB0"/>
<dbReference type="STRING" id="270498.CHK_2409"/>
<dbReference type="EMBL" id="LAYJ01000112">
    <property type="protein sequence ID" value="KKI50346.1"/>
    <property type="molecule type" value="Genomic_DNA"/>
</dbReference>
<keyword evidence="2" id="KW-1185">Reference proteome</keyword>
<gene>
    <name evidence="1" type="ORF">CHK_2409</name>
</gene>